<dbReference type="PROSITE" id="PS00758">
    <property type="entry name" value="ARGE_DAPE_CPG2_1"/>
    <property type="match status" value="1"/>
</dbReference>
<dbReference type="RefSeq" id="WP_136724788.1">
    <property type="nucleotide sequence ID" value="NZ_SUMC01000014.1"/>
</dbReference>
<accession>A0A4U0T8C9</accession>
<proteinExistence type="predicted"/>
<dbReference type="OrthoDB" id="4030071at2"/>
<protein>
    <recommendedName>
        <fullName evidence="4">M20/M25/M40 family metallo-hydrolase</fullName>
    </recommendedName>
</protein>
<dbReference type="AlphaFoldDB" id="A0A4U0T8C9"/>
<evidence type="ECO:0000256" key="1">
    <source>
        <dbReference type="ARBA" id="ARBA00022801"/>
    </source>
</evidence>
<name>A0A4U0T8C9_9ACTN</name>
<gene>
    <name evidence="2" type="ORF">FCI23_17290</name>
</gene>
<evidence type="ECO:0000313" key="3">
    <source>
        <dbReference type="Proteomes" id="UP000305778"/>
    </source>
</evidence>
<keyword evidence="1" id="KW-0378">Hydrolase</keyword>
<dbReference type="Gene3D" id="3.40.630.10">
    <property type="entry name" value="Zn peptidases"/>
    <property type="match status" value="2"/>
</dbReference>
<evidence type="ECO:0008006" key="4">
    <source>
        <dbReference type="Google" id="ProtNLM"/>
    </source>
</evidence>
<dbReference type="SUPFAM" id="SSF53187">
    <property type="entry name" value="Zn-dependent exopeptidases"/>
    <property type="match status" value="1"/>
</dbReference>
<evidence type="ECO:0000313" key="2">
    <source>
        <dbReference type="EMBL" id="TKA10435.1"/>
    </source>
</evidence>
<dbReference type="Proteomes" id="UP000305778">
    <property type="component" value="Unassembled WGS sequence"/>
</dbReference>
<dbReference type="InterPro" id="IPR001261">
    <property type="entry name" value="ArgE/DapE_CS"/>
</dbReference>
<reference evidence="2 3" key="1">
    <citation type="submission" date="2019-04" db="EMBL/GenBank/DDBJ databases">
        <title>Streptomyces oryziradicis sp. nov., a novel actinomycete isolated from rhizosphere soil of rice (Oryza sativa L.).</title>
        <authorList>
            <person name="Li C."/>
        </authorList>
    </citation>
    <scope>NUCLEOTIDE SEQUENCE [LARGE SCALE GENOMIC DNA]</scope>
    <source>
        <strain evidence="2 3">NEAU-C40</strain>
    </source>
</reference>
<keyword evidence="3" id="KW-1185">Reference proteome</keyword>
<sequence>MARRGRRPDLGALSTASALRDDALASVTPDDILAALEVLAALPTPRGGERPCAERLHTWAAARWPALDWSVRPVGERGANLLARSEHGSGEPELLLCSHLDTSLGGSASLDWPVNGPGPDPATGVAVQAGQVRGFGLGVARAPAAAALVGYATAATALRSAGRPHRLALLLSGSGTHRSSLTSCGTAGPDEPGGVSAHLAAEPAPAAVIVAKCGPPGLLYEEPGAAYLRVRLRTRHTAVLARESAVPPGGLLAHTGTVCTAIEDWRAELVGEPGARAGQTGREAGIGAIMSGSPAKPDLLPAVLDVHIYLMTVPGDDATHLAERLRRHLVAALSGTPLRDCRLTVDLAGVQAAGVTPPTAPVAALAREVWERAHGRTAPTLRGWTGSTDGVLFRAAGIDTVRTGPSSAPDPADPRLDVLDVRELLKSARIYAEAALRWPLLTSG</sequence>
<dbReference type="EMBL" id="SUMC01000014">
    <property type="protein sequence ID" value="TKA10435.1"/>
    <property type="molecule type" value="Genomic_DNA"/>
</dbReference>
<organism evidence="2 3">
    <name type="scientific">Actinacidiphila oryziradicis</name>
    <dbReference type="NCBI Taxonomy" id="2571141"/>
    <lineage>
        <taxon>Bacteria</taxon>
        <taxon>Bacillati</taxon>
        <taxon>Actinomycetota</taxon>
        <taxon>Actinomycetes</taxon>
        <taxon>Kitasatosporales</taxon>
        <taxon>Streptomycetaceae</taxon>
        <taxon>Actinacidiphila</taxon>
    </lineage>
</organism>
<comment type="caution">
    <text evidence="2">The sequence shown here is derived from an EMBL/GenBank/DDBJ whole genome shotgun (WGS) entry which is preliminary data.</text>
</comment>